<protein>
    <submittedName>
        <fullName evidence="2">Stage II sporulation protein D</fullName>
    </submittedName>
</protein>
<dbReference type="NCBIfam" id="TIGR02669">
    <property type="entry name" value="SpoIID_LytB"/>
    <property type="match status" value="1"/>
</dbReference>
<evidence type="ECO:0000313" key="2">
    <source>
        <dbReference type="EMBL" id="MXQ72485.1"/>
    </source>
</evidence>
<keyword evidence="3" id="KW-1185">Reference proteome</keyword>
<dbReference type="InterPro" id="IPR014225">
    <property type="entry name" value="Spore_II_D_firmicutes"/>
</dbReference>
<dbReference type="Pfam" id="PF08486">
    <property type="entry name" value="SpoIID"/>
    <property type="match status" value="1"/>
</dbReference>
<dbReference type="EMBL" id="WUUQ01000001">
    <property type="protein sequence ID" value="MXQ72485.1"/>
    <property type="molecule type" value="Genomic_DNA"/>
</dbReference>
<gene>
    <name evidence="2" type="primary">spoIID</name>
    <name evidence="2" type="ORF">GSF08_00825</name>
</gene>
<feature type="domain" description="Sporulation stage II protein D amidase enhancer LytB N-terminal" evidence="1">
    <location>
        <begin position="62"/>
        <end position="149"/>
    </location>
</feature>
<dbReference type="InterPro" id="IPR013693">
    <property type="entry name" value="SpoIID/LytB_N"/>
</dbReference>
<evidence type="ECO:0000259" key="1">
    <source>
        <dbReference type="Pfam" id="PF08486"/>
    </source>
</evidence>
<dbReference type="GO" id="GO:0030288">
    <property type="term" value="C:outer membrane-bounded periplasmic space"/>
    <property type="evidence" value="ECO:0007669"/>
    <property type="project" value="TreeGrafter"/>
</dbReference>
<dbReference type="NCBIfam" id="TIGR02870">
    <property type="entry name" value="spore_II_D"/>
    <property type="match status" value="1"/>
</dbReference>
<dbReference type="AlphaFoldDB" id="A0A6N8U4P4"/>
<dbReference type="PANTHER" id="PTHR30032">
    <property type="entry name" value="N-ACETYLMURAMOYL-L-ALANINE AMIDASE-RELATED"/>
    <property type="match status" value="1"/>
</dbReference>
<dbReference type="GO" id="GO:0030435">
    <property type="term" value="P:sporulation resulting in formation of a cellular spore"/>
    <property type="evidence" value="ECO:0007669"/>
    <property type="project" value="InterPro"/>
</dbReference>
<comment type="caution">
    <text evidence="2">The sequence shown here is derived from an EMBL/GenBank/DDBJ whole genome shotgun (WGS) entry which is preliminary data.</text>
</comment>
<dbReference type="InterPro" id="IPR013486">
    <property type="entry name" value="SpoIID/LytB"/>
</dbReference>
<sequence>MRNGIKLLTVLMMTVTAFLMWLDLSGKSVHEKASPPKKTDAKKEVLANKHTVAVERSDGTMLTIDLEDYVRGVVASEMPVRFESEALKAQSVAARTFALQRNLMVDDTTSSQVYKSDDELKAQWGDSYETNLAKIKAAVKATEGEVLTYDGDYITAAFFSSCDGKTNNAGEYWEKSTPYLVSVDSPWDAQVNDELIQVQEFTASQIAQKLGFLNPIQSITDIQRYDSGYVKSIMIDSITFSGRELREKLNLRSNKFTVTMSGSDISFQVAGFGHGIGMSQYGAEGMAKAGKGYKEILLHYYTGVKLEKR</sequence>
<dbReference type="InterPro" id="IPR051922">
    <property type="entry name" value="Bact_Sporulation_Assoc"/>
</dbReference>
<dbReference type="Proteomes" id="UP000434036">
    <property type="component" value="Unassembled WGS sequence"/>
</dbReference>
<accession>A0A6N8U4P4</accession>
<proteinExistence type="predicted"/>
<dbReference type="PANTHER" id="PTHR30032:SF4">
    <property type="entry name" value="AMIDASE ENHANCER"/>
    <property type="match status" value="1"/>
</dbReference>
<evidence type="ECO:0000313" key="3">
    <source>
        <dbReference type="Proteomes" id="UP000434036"/>
    </source>
</evidence>
<reference evidence="2 3" key="2">
    <citation type="submission" date="2020-01" db="EMBL/GenBank/DDBJ databases">
        <title>Clostridiaceae sp. nov. isolated from the gut of human by culturomics.</title>
        <authorList>
            <person name="Chang Y."/>
        </authorList>
    </citation>
    <scope>NUCLEOTIDE SEQUENCE [LARGE SCALE GENOMIC DNA]</scope>
    <source>
        <strain evidence="2 3">DONG20-135</strain>
    </source>
</reference>
<organism evidence="2 3">
    <name type="scientific">Copranaerobaculum intestinale</name>
    <dbReference type="NCBI Taxonomy" id="2692629"/>
    <lineage>
        <taxon>Bacteria</taxon>
        <taxon>Bacillati</taxon>
        <taxon>Bacillota</taxon>
        <taxon>Erysipelotrichia</taxon>
        <taxon>Erysipelotrichales</taxon>
        <taxon>Erysipelotrichaceae</taxon>
        <taxon>Copranaerobaculum</taxon>
    </lineage>
</organism>
<name>A0A6N8U4P4_9FIRM</name>
<reference evidence="2 3" key="1">
    <citation type="submission" date="2019-12" db="EMBL/GenBank/DDBJ databases">
        <authorList>
            <person name="Yang R."/>
        </authorList>
    </citation>
    <scope>NUCLEOTIDE SEQUENCE [LARGE SCALE GENOMIC DNA]</scope>
    <source>
        <strain evidence="2 3">DONG20-135</strain>
    </source>
</reference>